<dbReference type="GeneID" id="54362319"/>
<organism evidence="3">
    <name type="scientific">Dissoconium aciculare CBS 342.82</name>
    <dbReference type="NCBI Taxonomy" id="1314786"/>
    <lineage>
        <taxon>Eukaryota</taxon>
        <taxon>Fungi</taxon>
        <taxon>Dikarya</taxon>
        <taxon>Ascomycota</taxon>
        <taxon>Pezizomycotina</taxon>
        <taxon>Dothideomycetes</taxon>
        <taxon>Dothideomycetidae</taxon>
        <taxon>Mycosphaerellales</taxon>
        <taxon>Dissoconiaceae</taxon>
        <taxon>Dissoconium</taxon>
    </lineage>
</organism>
<reference evidence="3" key="3">
    <citation type="submission" date="2025-08" db="UniProtKB">
        <authorList>
            <consortium name="RefSeq"/>
        </authorList>
    </citation>
    <scope>IDENTIFICATION</scope>
    <source>
        <strain evidence="3">CBS 342.82</strain>
    </source>
</reference>
<dbReference type="AlphaFoldDB" id="A0A6J3MCD9"/>
<dbReference type="RefSeq" id="XP_033461533.1">
    <property type="nucleotide sequence ID" value="XM_033604519.1"/>
</dbReference>
<name>A0A6J3MCD9_9PEZI</name>
<dbReference type="Gene3D" id="3.20.20.140">
    <property type="entry name" value="Metal-dependent hydrolases"/>
    <property type="match status" value="1"/>
</dbReference>
<reference evidence="3" key="2">
    <citation type="submission" date="2020-04" db="EMBL/GenBank/DDBJ databases">
        <authorList>
            <consortium name="NCBI Genome Project"/>
        </authorList>
    </citation>
    <scope>NUCLEOTIDE SEQUENCE</scope>
    <source>
        <strain evidence="3">CBS 342.82</strain>
    </source>
</reference>
<proteinExistence type="predicted"/>
<sequence>MAASGDNDAFPWHLGIFDAHCHPTDNLNSLRKIPGMRAKVLTVMATRSQDQSLVAEAADEFGVVQTDAIHADTDWSQEQKIVPAFGWHPWFSHQLYDESQYEGRLSLSQSEKAHHYRRILAPAPKDETWLQTLPDPSPLGRFLQETETFLEKYPVALIGEVGLDRSFRIPEPWGPAEAEKRDASVTAGGRESRKLSPFRVSIDHQKEILLAQLRLAGRLQRAASVHGVQAHGHVYDTLAESWKGHENQVTSQRERKRTASAISRNAQPVEEESQSDKESNVERPFPPRLCLHSYSGSADAVSRYLAPAVPCDVFFSFSSAVNSWADDGSGKVEASVKAVPDGNILVESDLDTAGENMDAALEEVVRKICKLKGWSLDDGVSQLGHNWRRFVFGHS</sequence>
<evidence type="ECO:0000256" key="1">
    <source>
        <dbReference type="SAM" id="MobiDB-lite"/>
    </source>
</evidence>
<keyword evidence="2" id="KW-1185">Reference proteome</keyword>
<reference evidence="3" key="1">
    <citation type="submission" date="2020-01" db="EMBL/GenBank/DDBJ databases">
        <authorList>
            <consortium name="DOE Joint Genome Institute"/>
            <person name="Haridas S."/>
            <person name="Albert R."/>
            <person name="Binder M."/>
            <person name="Bloem J."/>
            <person name="Labutti K."/>
            <person name="Salamov A."/>
            <person name="Andreopoulos B."/>
            <person name="Baker S.E."/>
            <person name="Barry K."/>
            <person name="Bills G."/>
            <person name="Bluhm B.H."/>
            <person name="Cannon C."/>
            <person name="Castanera R."/>
            <person name="Culley D.E."/>
            <person name="Daum C."/>
            <person name="Ezra D."/>
            <person name="Gonzalez J.B."/>
            <person name="Henrissat B."/>
            <person name="Kuo A."/>
            <person name="Liang C."/>
            <person name="Lipzen A."/>
            <person name="Lutzoni F."/>
            <person name="Magnuson J."/>
            <person name="Mondo S."/>
            <person name="Nolan M."/>
            <person name="Ohm R."/>
            <person name="Pangilinan J."/>
            <person name="Park H.-J."/>
            <person name="Ramirez L."/>
            <person name="Alfaro M."/>
            <person name="Sun H."/>
            <person name="Tritt A."/>
            <person name="Yoshinaga Y."/>
            <person name="Zwiers L.-H."/>
            <person name="Turgeon B.G."/>
            <person name="Goodwin S.B."/>
            <person name="Spatafora J.W."/>
            <person name="Crous P.W."/>
            <person name="Grigoriev I.V."/>
        </authorList>
    </citation>
    <scope>NUCLEOTIDE SEQUENCE</scope>
    <source>
        <strain evidence="3">CBS 342.82</strain>
    </source>
</reference>
<dbReference type="InterPro" id="IPR053044">
    <property type="entry name" value="Metallo-hydrolase/TatD-type"/>
</dbReference>
<dbReference type="InterPro" id="IPR032466">
    <property type="entry name" value="Metal_Hydrolase"/>
</dbReference>
<accession>A0A6J3MCD9</accession>
<dbReference type="Pfam" id="PF01026">
    <property type="entry name" value="TatD_DNase"/>
    <property type="match status" value="1"/>
</dbReference>
<dbReference type="SUPFAM" id="SSF51556">
    <property type="entry name" value="Metallo-dependent hydrolases"/>
    <property type="match status" value="1"/>
</dbReference>
<gene>
    <name evidence="3" type="ORF">K489DRAFT_378917</name>
</gene>
<evidence type="ECO:0000313" key="2">
    <source>
        <dbReference type="Proteomes" id="UP000504637"/>
    </source>
</evidence>
<dbReference type="GO" id="GO:0016788">
    <property type="term" value="F:hydrolase activity, acting on ester bonds"/>
    <property type="evidence" value="ECO:0007669"/>
    <property type="project" value="InterPro"/>
</dbReference>
<protein>
    <submittedName>
        <fullName evidence="3">Cut9 interacting protein Scn1</fullName>
    </submittedName>
</protein>
<feature type="region of interest" description="Disordered" evidence="1">
    <location>
        <begin position="173"/>
        <end position="192"/>
    </location>
</feature>
<feature type="region of interest" description="Disordered" evidence="1">
    <location>
        <begin position="245"/>
        <end position="282"/>
    </location>
</feature>
<dbReference type="PANTHER" id="PTHR47345">
    <property type="entry name" value="CUT9-INTERACTING PROTEIN SCN1"/>
    <property type="match status" value="1"/>
</dbReference>
<dbReference type="InterPro" id="IPR001130">
    <property type="entry name" value="TatD-like"/>
</dbReference>
<dbReference type="PANTHER" id="PTHR47345:SF1">
    <property type="entry name" value="CUT9-INTERACTING PROTEIN SCN1"/>
    <property type="match status" value="1"/>
</dbReference>
<dbReference type="Proteomes" id="UP000504637">
    <property type="component" value="Unplaced"/>
</dbReference>
<evidence type="ECO:0000313" key="3">
    <source>
        <dbReference type="RefSeq" id="XP_033461533.1"/>
    </source>
</evidence>
<dbReference type="OrthoDB" id="413993at2759"/>